<proteinExistence type="predicted"/>
<evidence type="ECO:0000313" key="3">
    <source>
        <dbReference type="Proteomes" id="UP000662888"/>
    </source>
</evidence>
<feature type="compositionally biased region" description="Low complexity" evidence="1">
    <location>
        <begin position="46"/>
        <end position="60"/>
    </location>
</feature>
<protein>
    <submittedName>
        <fullName evidence="2">Uncharacterized protein</fullName>
    </submittedName>
</protein>
<sequence length="95" mass="11127">MSVAQANPGDKEREAQRIVDAQRAQQQQRQDTQRQLDTRAEDQRRQLQAQQEQNAQNTADLARRGGRMMTPDERRDLRRQINEAGVDIYKNAPRR</sequence>
<name>A0AA48WIQ6_9BURK</name>
<reference evidence="2 3" key="1">
    <citation type="submission" date="2020-11" db="EMBL/GenBank/DDBJ databases">
        <authorList>
            <person name="Sun Q."/>
        </authorList>
    </citation>
    <scope>NUCLEOTIDE SEQUENCE [LARGE SCALE GENOMIC DNA]</scope>
    <source>
        <strain evidence="2 3">P8398</strain>
    </source>
</reference>
<dbReference type="EMBL" id="CP065053">
    <property type="protein sequence ID" value="QPI53520.1"/>
    <property type="molecule type" value="Genomic_DNA"/>
</dbReference>
<evidence type="ECO:0000313" key="2">
    <source>
        <dbReference type="EMBL" id="QPI53520.1"/>
    </source>
</evidence>
<gene>
    <name evidence="2" type="ORF">IV454_30275</name>
</gene>
<accession>A0AA48WIQ6</accession>
<organism evidence="2 3">
    <name type="scientific">Massilia antarctica</name>
    <dbReference type="NCBI Taxonomy" id="2765360"/>
    <lineage>
        <taxon>Bacteria</taxon>
        <taxon>Pseudomonadati</taxon>
        <taxon>Pseudomonadota</taxon>
        <taxon>Betaproteobacteria</taxon>
        <taxon>Burkholderiales</taxon>
        <taxon>Oxalobacteraceae</taxon>
        <taxon>Telluria group</taxon>
        <taxon>Massilia</taxon>
    </lineage>
</organism>
<evidence type="ECO:0000256" key="1">
    <source>
        <dbReference type="SAM" id="MobiDB-lite"/>
    </source>
</evidence>
<feature type="compositionally biased region" description="Basic and acidic residues" evidence="1">
    <location>
        <begin position="31"/>
        <end position="45"/>
    </location>
</feature>
<feature type="compositionally biased region" description="Low complexity" evidence="1">
    <location>
        <begin position="18"/>
        <end position="30"/>
    </location>
</feature>
<feature type="compositionally biased region" description="Basic and acidic residues" evidence="1">
    <location>
        <begin position="70"/>
        <end position="81"/>
    </location>
</feature>
<dbReference type="Proteomes" id="UP000662888">
    <property type="component" value="Chromosome"/>
</dbReference>
<feature type="region of interest" description="Disordered" evidence="1">
    <location>
        <begin position="1"/>
        <end position="95"/>
    </location>
</feature>
<keyword evidence="3" id="KW-1185">Reference proteome</keyword>